<accession>A0A9D1KP96</accession>
<name>A0A9D1KP96_9ACTN</name>
<dbReference type="SUPFAM" id="SSF103473">
    <property type="entry name" value="MFS general substrate transporter"/>
    <property type="match status" value="1"/>
</dbReference>
<comment type="caution">
    <text evidence="3">The sequence shown here is derived from an EMBL/GenBank/DDBJ whole genome shotgun (WGS) entry which is preliminary data.</text>
</comment>
<reference evidence="3" key="2">
    <citation type="journal article" date="2021" name="PeerJ">
        <title>Extensive microbial diversity within the chicken gut microbiome revealed by metagenomics and culture.</title>
        <authorList>
            <person name="Gilroy R."/>
            <person name="Ravi A."/>
            <person name="Getino M."/>
            <person name="Pursley I."/>
            <person name="Horton D.L."/>
            <person name="Alikhan N.F."/>
            <person name="Baker D."/>
            <person name="Gharbi K."/>
            <person name="Hall N."/>
            <person name="Watson M."/>
            <person name="Adriaenssens E.M."/>
            <person name="Foster-Nyarko E."/>
            <person name="Jarju S."/>
            <person name="Secka A."/>
            <person name="Antonio M."/>
            <person name="Oren A."/>
            <person name="Chaudhuri R.R."/>
            <person name="La Ragione R."/>
            <person name="Hildebrand F."/>
            <person name="Pallen M.J."/>
        </authorList>
    </citation>
    <scope>NUCLEOTIDE SEQUENCE</scope>
    <source>
        <strain evidence="3">ChiGjej1B1-24693</strain>
    </source>
</reference>
<dbReference type="AlphaFoldDB" id="A0A9D1KP96"/>
<proteinExistence type="predicted"/>
<protein>
    <submittedName>
        <fullName evidence="3">MFS transporter</fullName>
    </submittedName>
</protein>
<evidence type="ECO:0000256" key="1">
    <source>
        <dbReference type="SAM" id="MobiDB-lite"/>
    </source>
</evidence>
<evidence type="ECO:0000256" key="2">
    <source>
        <dbReference type="SAM" id="Phobius"/>
    </source>
</evidence>
<evidence type="ECO:0000313" key="3">
    <source>
        <dbReference type="EMBL" id="HIT76143.1"/>
    </source>
</evidence>
<keyword evidence="2" id="KW-0472">Membrane</keyword>
<feature type="region of interest" description="Disordered" evidence="1">
    <location>
        <begin position="64"/>
        <end position="84"/>
    </location>
</feature>
<keyword evidence="2" id="KW-1133">Transmembrane helix</keyword>
<reference evidence="3" key="1">
    <citation type="submission" date="2020-10" db="EMBL/GenBank/DDBJ databases">
        <authorList>
            <person name="Gilroy R."/>
        </authorList>
    </citation>
    <scope>NUCLEOTIDE SEQUENCE</scope>
    <source>
        <strain evidence="3">ChiGjej1B1-24693</strain>
    </source>
</reference>
<dbReference type="InterPro" id="IPR036259">
    <property type="entry name" value="MFS_trans_sf"/>
</dbReference>
<feature type="transmembrane region" description="Helical" evidence="2">
    <location>
        <begin position="30"/>
        <end position="54"/>
    </location>
</feature>
<dbReference type="Proteomes" id="UP000886842">
    <property type="component" value="Unassembled WGS sequence"/>
</dbReference>
<organism evidence="3 4">
    <name type="scientific">Candidatus Avipropionibacterium avicola</name>
    <dbReference type="NCBI Taxonomy" id="2840701"/>
    <lineage>
        <taxon>Bacteria</taxon>
        <taxon>Bacillati</taxon>
        <taxon>Actinomycetota</taxon>
        <taxon>Actinomycetes</taxon>
        <taxon>Propionibacteriales</taxon>
        <taxon>Propionibacteriaceae</taxon>
        <taxon>Propionibacteriaceae incertae sedis</taxon>
        <taxon>Candidatus Avipropionibacterium</taxon>
    </lineage>
</organism>
<gene>
    <name evidence="3" type="ORF">IAA98_11195</name>
</gene>
<evidence type="ECO:0000313" key="4">
    <source>
        <dbReference type="Proteomes" id="UP000886842"/>
    </source>
</evidence>
<keyword evidence="2" id="KW-0812">Transmembrane</keyword>
<feature type="non-terminal residue" evidence="3">
    <location>
        <position position="1"/>
    </location>
</feature>
<dbReference type="EMBL" id="DVLP01000330">
    <property type="protein sequence ID" value="HIT76143.1"/>
    <property type="molecule type" value="Genomic_DNA"/>
</dbReference>
<sequence>ADNAPQEGRAQFLGGWRLCGDVGNAIGPGIISLITLVASLGVASVAIGVLGWIGSTWLARSIPRFNSPLGTRHQRKGVERKGLE</sequence>